<sequence>MKEENLRRHYFELPGKTGALSLELKNECFPGLNDDELYQFGKLLSDFLYGLLLEDPEMRDNSLNIFQSILKDAAISIESKDIDSLLKYSNRAFRNGDYQNSLFLSQLILSRINQIIDKKIENNDRLIDKEIIHLQISSLNFIGYLFSKLGENVDYGLKLTKIANTLLDEFDEDDDDTIALRTAILDTLGSLYIIKKDWKNAIISLNTAHQCDRLLISHGQINEISFRLTCSNL</sequence>
<reference evidence="1" key="1">
    <citation type="journal article" date="2015" name="Nature">
        <title>Complex archaea that bridge the gap between prokaryotes and eukaryotes.</title>
        <authorList>
            <person name="Spang A."/>
            <person name="Saw J.H."/>
            <person name="Jorgensen S.L."/>
            <person name="Zaremba-Niedzwiedzka K."/>
            <person name="Martijn J."/>
            <person name="Lind A.E."/>
            <person name="van Eijk R."/>
            <person name="Schleper C."/>
            <person name="Guy L."/>
            <person name="Ettema T.J."/>
        </authorList>
    </citation>
    <scope>NUCLEOTIDE SEQUENCE</scope>
</reference>
<accession>A0A0F9ISK3</accession>
<evidence type="ECO:0008006" key="2">
    <source>
        <dbReference type="Google" id="ProtNLM"/>
    </source>
</evidence>
<dbReference type="AlphaFoldDB" id="A0A0F9ISK3"/>
<comment type="caution">
    <text evidence="1">The sequence shown here is derived from an EMBL/GenBank/DDBJ whole genome shotgun (WGS) entry which is preliminary data.</text>
</comment>
<gene>
    <name evidence="1" type="ORF">LCGC14_1542850</name>
</gene>
<evidence type="ECO:0000313" key="1">
    <source>
        <dbReference type="EMBL" id="KKM60334.1"/>
    </source>
</evidence>
<dbReference type="EMBL" id="LAZR01011696">
    <property type="protein sequence ID" value="KKM60334.1"/>
    <property type="molecule type" value="Genomic_DNA"/>
</dbReference>
<organism evidence="1">
    <name type="scientific">marine sediment metagenome</name>
    <dbReference type="NCBI Taxonomy" id="412755"/>
    <lineage>
        <taxon>unclassified sequences</taxon>
        <taxon>metagenomes</taxon>
        <taxon>ecological metagenomes</taxon>
    </lineage>
</organism>
<proteinExistence type="predicted"/>
<name>A0A0F9ISK3_9ZZZZ</name>
<feature type="non-terminal residue" evidence="1">
    <location>
        <position position="233"/>
    </location>
</feature>
<protein>
    <recommendedName>
        <fullName evidence="2">MalT-like TPR region domain-containing protein</fullName>
    </recommendedName>
</protein>